<dbReference type="Gene3D" id="3.40.605.10">
    <property type="entry name" value="Aldehyde Dehydrogenase, Chain A, domain 1"/>
    <property type="match status" value="1"/>
</dbReference>
<evidence type="ECO:0000313" key="13">
    <source>
        <dbReference type="Proteomes" id="UP001431209"/>
    </source>
</evidence>
<dbReference type="FunFam" id="3.40.309.10:FF:000005">
    <property type="entry name" value="1-pyrroline-5-carboxylate dehydrogenase 1"/>
    <property type="match status" value="1"/>
</dbReference>
<dbReference type="InterPro" id="IPR016160">
    <property type="entry name" value="Ald_DH_CS_CYS"/>
</dbReference>
<dbReference type="PROSITE" id="PS00070">
    <property type="entry name" value="ALDEHYDE_DEHYDR_CYS"/>
    <property type="match status" value="1"/>
</dbReference>
<organism evidence="12 13">
    <name type="scientific">Acrasis kona</name>
    <dbReference type="NCBI Taxonomy" id="1008807"/>
    <lineage>
        <taxon>Eukaryota</taxon>
        <taxon>Discoba</taxon>
        <taxon>Heterolobosea</taxon>
        <taxon>Tetramitia</taxon>
        <taxon>Eutetramitia</taxon>
        <taxon>Acrasidae</taxon>
        <taxon>Acrasis</taxon>
    </lineage>
</organism>
<dbReference type="Gene3D" id="3.40.309.10">
    <property type="entry name" value="Aldehyde Dehydrogenase, Chain A, domain 2"/>
    <property type="match status" value="1"/>
</dbReference>
<evidence type="ECO:0000256" key="3">
    <source>
        <dbReference type="ARBA" id="ARBA00023002"/>
    </source>
</evidence>
<dbReference type="PANTHER" id="PTHR42862">
    <property type="entry name" value="DELTA-1-PYRROLINE-5-CARBOXYLATE DEHYDROGENASE 1, ISOFORM A-RELATED"/>
    <property type="match status" value="1"/>
</dbReference>
<evidence type="ECO:0000256" key="6">
    <source>
        <dbReference type="ARBA" id="ARBA00048142"/>
    </source>
</evidence>
<evidence type="ECO:0000313" key="12">
    <source>
        <dbReference type="EMBL" id="KAL0488765.1"/>
    </source>
</evidence>
<accession>A0AAW2ZH65</accession>
<dbReference type="PROSITE" id="PS00687">
    <property type="entry name" value="ALDEHYDE_DEHYDR_GLU"/>
    <property type="match status" value="1"/>
</dbReference>
<comment type="caution">
    <text evidence="12">The sequence shown here is derived from an EMBL/GenBank/DDBJ whole genome shotgun (WGS) entry which is preliminary data.</text>
</comment>
<sequence>MLRGTHKLSRKTTRLFHTSTKKLDTSYGSLHIPKITNEPTYEYAKGSKERELLLRECTKYTDPFYKPIEIPLIINGEEYRTGDTFAREFPSHKKKVLYNMHLADEHHLKMAIEGSIEAKFKWEQLPLDQKIAIFLKAADLLSGKYRYKVLASCMMGQGKTMYQAEIDAACETIDFWRFNALYASQIYDRQPQTKKSSLWNKTEFRSLEGFVAAISPFNFTAIGSNLVSAPALMGNVVLWKPSHAAALSNYYIYQILKEAGMPDGVIQFVPSEGPTFGQASFSSPHFSCLHFTGGTKTFQMLYKQLANSIETFNATPRVVAETGGKNFHVMHESANIENFVHNTIRGAFEYSGQKCSAASRVYVPKSKWNQVREMLVEEVRRVKVGQPEDPSSFTSCVIDKNSFDKISGFLERARNDPDIKVLCGGHCDDSVGYFVDLTVLLTSNPKSETMCEEIFGPVVTVYVYDDSGEESWIDVLKLVDSTSPYGLTGAVFATDRYAIMTANKILRHSSGNFYINDKSTGAVVGQQPFGGGRVSGTNDKAGSEQLLWRFTSVRTIKENFGELTSWKYPSTEY</sequence>
<evidence type="ECO:0000256" key="8">
    <source>
        <dbReference type="RuleBase" id="RU003345"/>
    </source>
</evidence>
<dbReference type="NCBIfam" id="TIGR01236">
    <property type="entry name" value="D1pyr5carbox1"/>
    <property type="match status" value="1"/>
</dbReference>
<dbReference type="AlphaFoldDB" id="A0AAW2ZH65"/>
<dbReference type="InterPro" id="IPR016163">
    <property type="entry name" value="Ald_DH_C"/>
</dbReference>
<keyword evidence="13" id="KW-1185">Reference proteome</keyword>
<dbReference type="GO" id="GO:0003842">
    <property type="term" value="F:L-glutamate gamma-semialdehyde dehydrogenase activity"/>
    <property type="evidence" value="ECO:0007669"/>
    <property type="project" value="UniProtKB-UniRule"/>
</dbReference>
<dbReference type="EMBL" id="JAOPGA020001475">
    <property type="protein sequence ID" value="KAL0488765.1"/>
    <property type="molecule type" value="Genomic_DNA"/>
</dbReference>
<feature type="active site" evidence="7">
    <location>
        <position position="321"/>
    </location>
</feature>
<comment type="pathway">
    <text evidence="1 9">Amino-acid degradation; L-proline degradation into L-glutamate; L-glutamate from L-proline: step 2/2.</text>
</comment>
<dbReference type="InterPro" id="IPR016161">
    <property type="entry name" value="Ald_DH/histidinol_DH"/>
</dbReference>
<dbReference type="GO" id="GO:0005759">
    <property type="term" value="C:mitochondrial matrix"/>
    <property type="evidence" value="ECO:0007669"/>
    <property type="project" value="TreeGrafter"/>
</dbReference>
<evidence type="ECO:0000256" key="7">
    <source>
        <dbReference type="PROSITE-ProRule" id="PRU10007"/>
    </source>
</evidence>
<dbReference type="InterPro" id="IPR050485">
    <property type="entry name" value="Proline_metab_enzyme"/>
</dbReference>
<keyword evidence="5 9" id="KW-0642">Proline metabolism</keyword>
<keyword evidence="4 9" id="KW-0520">NAD</keyword>
<evidence type="ECO:0000256" key="2">
    <source>
        <dbReference type="ARBA" id="ARBA00009986"/>
    </source>
</evidence>
<dbReference type="CDD" id="cd07123">
    <property type="entry name" value="ALDH_F4-17_P5CDH"/>
    <property type="match status" value="1"/>
</dbReference>
<dbReference type="InterPro" id="IPR016162">
    <property type="entry name" value="Ald_DH_N"/>
</dbReference>
<dbReference type="GO" id="GO:0010133">
    <property type="term" value="P:L-proline catabolic process to L-glutamate"/>
    <property type="evidence" value="ECO:0007669"/>
    <property type="project" value="UniProtKB-UniRule"/>
</dbReference>
<evidence type="ECO:0000259" key="11">
    <source>
        <dbReference type="Pfam" id="PF00171"/>
    </source>
</evidence>
<evidence type="ECO:0000256" key="1">
    <source>
        <dbReference type="ARBA" id="ARBA00004786"/>
    </source>
</evidence>
<keyword evidence="3 8" id="KW-0560">Oxidoreductase</keyword>
<reference evidence="12 13" key="1">
    <citation type="submission" date="2024-03" db="EMBL/GenBank/DDBJ databases">
        <title>The Acrasis kona genome and developmental transcriptomes reveal deep origins of eukaryotic multicellular pathways.</title>
        <authorList>
            <person name="Sheikh S."/>
            <person name="Fu C.-J."/>
            <person name="Brown M.W."/>
            <person name="Baldauf S.L."/>
        </authorList>
    </citation>
    <scope>NUCLEOTIDE SEQUENCE [LARGE SCALE GENOMIC DNA]</scope>
    <source>
        <strain evidence="12 13">ATCC MYA-3509</strain>
    </source>
</reference>
<comment type="catalytic activity">
    <reaction evidence="6 9">
        <text>L-glutamate 5-semialdehyde + NAD(+) + H2O = L-glutamate + NADH + 2 H(+)</text>
        <dbReference type="Rhea" id="RHEA:30235"/>
        <dbReference type="ChEBI" id="CHEBI:15377"/>
        <dbReference type="ChEBI" id="CHEBI:15378"/>
        <dbReference type="ChEBI" id="CHEBI:29985"/>
        <dbReference type="ChEBI" id="CHEBI:57540"/>
        <dbReference type="ChEBI" id="CHEBI:57945"/>
        <dbReference type="ChEBI" id="CHEBI:58066"/>
        <dbReference type="EC" id="1.2.1.88"/>
    </reaction>
</comment>
<evidence type="ECO:0000256" key="9">
    <source>
        <dbReference type="RuleBase" id="RU366016"/>
    </source>
</evidence>
<dbReference type="FunFam" id="3.40.605.10:FF:000006">
    <property type="entry name" value="1-pyrroline-5-carboxylate dehydrogenase"/>
    <property type="match status" value="1"/>
</dbReference>
<dbReference type="SUPFAM" id="SSF53720">
    <property type="entry name" value="ALDH-like"/>
    <property type="match status" value="1"/>
</dbReference>
<dbReference type="PANTHER" id="PTHR42862:SF1">
    <property type="entry name" value="DELTA-1-PYRROLINE-5-CARBOXYLATE DEHYDROGENASE 2, ISOFORM A-RELATED"/>
    <property type="match status" value="1"/>
</dbReference>
<dbReference type="InterPro" id="IPR005931">
    <property type="entry name" value="P5CDH/ALDH4A1"/>
</dbReference>
<dbReference type="Proteomes" id="UP001431209">
    <property type="component" value="Unassembled WGS sequence"/>
</dbReference>
<dbReference type="InterPro" id="IPR015590">
    <property type="entry name" value="Aldehyde_DH_dom"/>
</dbReference>
<protein>
    <recommendedName>
        <fullName evidence="9 10">Multifunctional fusion protein</fullName>
    </recommendedName>
    <domain>
        <recommendedName>
            <fullName evidence="10">Delta-1-pyrroline-5-carboxylate dehydrogenase</fullName>
            <shortName evidence="10">P5C dehydrogenase</shortName>
        </recommendedName>
        <alternativeName>
            <fullName evidence="9">L-glutamate gamma-semialdehyde dehydrogenase</fullName>
        </alternativeName>
    </domain>
    <domain>
        <recommendedName>
            <fullName evidence="9">L-glutamate gamma-semialdehyde dehydrogenase</fullName>
            <ecNumber evidence="9">1.2.1.88</ecNumber>
        </recommendedName>
    </domain>
</protein>
<evidence type="ECO:0000256" key="5">
    <source>
        <dbReference type="ARBA" id="ARBA00023062"/>
    </source>
</evidence>
<evidence type="ECO:0000256" key="4">
    <source>
        <dbReference type="ARBA" id="ARBA00023027"/>
    </source>
</evidence>
<dbReference type="EC" id="1.2.1.88" evidence="9"/>
<dbReference type="InterPro" id="IPR029510">
    <property type="entry name" value="Ald_DH_CS_GLU"/>
</dbReference>
<evidence type="ECO:0000256" key="10">
    <source>
        <dbReference type="RuleBase" id="RU366030"/>
    </source>
</evidence>
<dbReference type="Pfam" id="PF00171">
    <property type="entry name" value="Aldedh"/>
    <property type="match status" value="1"/>
</dbReference>
<proteinExistence type="inferred from homology"/>
<gene>
    <name evidence="12" type="ORF">AKO1_003843</name>
</gene>
<comment type="similarity">
    <text evidence="2 8">Belongs to the aldehyde dehydrogenase family.</text>
</comment>
<name>A0AAW2ZH65_9EUKA</name>
<feature type="domain" description="Aldehyde dehydrogenase" evidence="11">
    <location>
        <begin position="87"/>
        <end position="556"/>
    </location>
</feature>